<gene>
    <name evidence="2" type="ORF">J5A58_13250</name>
</gene>
<reference evidence="2 3" key="1">
    <citation type="submission" date="2021-03" db="EMBL/GenBank/DDBJ databases">
        <title>Human Oral Microbial Genomes.</title>
        <authorList>
            <person name="Johnston C.D."/>
            <person name="Chen T."/>
            <person name="Dewhirst F.E."/>
        </authorList>
    </citation>
    <scope>NUCLEOTIDE SEQUENCE [LARGE SCALE GENOMIC DNA]</scope>
    <source>
        <strain evidence="2 3">F0054</strain>
    </source>
</reference>
<protein>
    <submittedName>
        <fullName evidence="2">Leucine-rich repeat domain-containing protein</fullName>
    </submittedName>
</protein>
<dbReference type="RefSeq" id="WP_211808530.1">
    <property type="nucleotide sequence ID" value="NZ_CP072362.1"/>
</dbReference>
<dbReference type="Pfam" id="PF13306">
    <property type="entry name" value="LRR_5"/>
    <property type="match status" value="1"/>
</dbReference>
<proteinExistence type="predicted"/>
<dbReference type="Gene3D" id="3.80.10.10">
    <property type="entry name" value="Ribonuclease Inhibitor"/>
    <property type="match status" value="1"/>
</dbReference>
<dbReference type="InterPro" id="IPR026906">
    <property type="entry name" value="LRR_5"/>
</dbReference>
<evidence type="ECO:0000256" key="1">
    <source>
        <dbReference type="SAM" id="SignalP"/>
    </source>
</evidence>
<evidence type="ECO:0000313" key="2">
    <source>
        <dbReference type="EMBL" id="QUB76666.1"/>
    </source>
</evidence>
<accession>A0ABX7XT05</accession>
<dbReference type="EMBL" id="CP072362">
    <property type="protein sequence ID" value="QUB76666.1"/>
    <property type="molecule type" value="Genomic_DNA"/>
</dbReference>
<dbReference type="Gene3D" id="3.40.50.12480">
    <property type="match status" value="1"/>
</dbReference>
<dbReference type="InterPro" id="IPR053139">
    <property type="entry name" value="Surface_bspA-like"/>
</dbReference>
<feature type="signal peptide" evidence="1">
    <location>
        <begin position="1"/>
        <end position="19"/>
    </location>
</feature>
<dbReference type="PANTHER" id="PTHR45661">
    <property type="entry name" value="SURFACE ANTIGEN"/>
    <property type="match status" value="1"/>
</dbReference>
<dbReference type="SUPFAM" id="SSF52058">
    <property type="entry name" value="L domain-like"/>
    <property type="match status" value="1"/>
</dbReference>
<organism evidence="2 3">
    <name type="scientific">Prevotella melaninogenica</name>
    <dbReference type="NCBI Taxonomy" id="28132"/>
    <lineage>
        <taxon>Bacteria</taxon>
        <taxon>Pseudomonadati</taxon>
        <taxon>Bacteroidota</taxon>
        <taxon>Bacteroidia</taxon>
        <taxon>Bacteroidales</taxon>
        <taxon>Prevotellaceae</taxon>
        <taxon>Prevotella</taxon>
    </lineage>
</organism>
<keyword evidence="1" id="KW-0732">Signal</keyword>
<dbReference type="Proteomes" id="UP000682195">
    <property type="component" value="Chromosome 2"/>
</dbReference>
<name>A0ABX7XT05_9BACT</name>
<dbReference type="PANTHER" id="PTHR45661:SF3">
    <property type="entry name" value="IG-LIKE DOMAIN-CONTAINING PROTEIN"/>
    <property type="match status" value="1"/>
</dbReference>
<keyword evidence="3" id="KW-1185">Reference proteome</keyword>
<dbReference type="InterPro" id="IPR032675">
    <property type="entry name" value="LRR_dom_sf"/>
</dbReference>
<feature type="chain" id="PRO_5046916912" evidence="1">
    <location>
        <begin position="20"/>
        <end position="259"/>
    </location>
</feature>
<sequence length="259" mass="27717">MKQIYILLIALLMGLSANAEKSGFCGPNLPWHLTDDGVLTISGIGKMDDYLYSVAPWKNSGVKRIIIGDGVTTIGNSAFSECRSLTSVTIPNSVTTIGDDAFIACSSLTSVTIPNSVTTIGLEAFIGCTNLQKVHIGKSVKAIGEYAFNICTSITQISSEAVVPPTCGLNVFANINKSKCKLIVPKNSLDAYKQAYQWNDFFLIEGSTTGITNTVYNKAGLADVYTIDGTRRLSKASTDEINALPKGVYIVNGKKIIIK</sequence>
<evidence type="ECO:0000313" key="3">
    <source>
        <dbReference type="Proteomes" id="UP000682195"/>
    </source>
</evidence>